<keyword evidence="1 2" id="KW-0238">DNA-binding</keyword>
<evidence type="ECO:0000313" key="6">
    <source>
        <dbReference type="Proteomes" id="UP000321049"/>
    </source>
</evidence>
<dbReference type="EMBL" id="BJWH01000001">
    <property type="protein sequence ID" value="GEL96793.1"/>
    <property type="molecule type" value="Genomic_DNA"/>
</dbReference>
<feature type="region of interest" description="Disordered" evidence="3">
    <location>
        <begin position="208"/>
        <end position="231"/>
    </location>
</feature>
<dbReference type="InterPro" id="IPR041678">
    <property type="entry name" value="TetR_C_16"/>
</dbReference>
<evidence type="ECO:0000256" key="3">
    <source>
        <dbReference type="SAM" id="MobiDB-lite"/>
    </source>
</evidence>
<dbReference type="InterPro" id="IPR001647">
    <property type="entry name" value="HTH_TetR"/>
</dbReference>
<dbReference type="GO" id="GO:0003700">
    <property type="term" value="F:DNA-binding transcription factor activity"/>
    <property type="evidence" value="ECO:0007669"/>
    <property type="project" value="TreeGrafter"/>
</dbReference>
<dbReference type="PANTHER" id="PTHR30055">
    <property type="entry name" value="HTH-TYPE TRANSCRIPTIONAL REGULATOR RUTR"/>
    <property type="match status" value="1"/>
</dbReference>
<feature type="DNA-binding region" description="H-T-H motif" evidence="2">
    <location>
        <begin position="49"/>
        <end position="68"/>
    </location>
</feature>
<dbReference type="SUPFAM" id="SSF46689">
    <property type="entry name" value="Homeodomain-like"/>
    <property type="match status" value="1"/>
</dbReference>
<accession>A0A511JGF1</accession>
<proteinExistence type="predicted"/>
<dbReference type="Pfam" id="PF00440">
    <property type="entry name" value="TetR_N"/>
    <property type="match status" value="1"/>
</dbReference>
<feature type="compositionally biased region" description="Basic and acidic residues" evidence="3">
    <location>
        <begin position="218"/>
        <end position="231"/>
    </location>
</feature>
<sequence length="231" mass="24028">MSIDAGADDDAVGPAARRRGRRPAGEDTRGAILAAARDEFAERGFDGASIRSVARRADVDPGLVRHYFRTKSDLFAAGIVPHGVDPAVLVARLAAGGVDGLGERLLTAVLGIWGQDGGVALRVAFAGMTSGEVQADALSGYVGRQVFARVAPLLPPPDQQLRVSLVASQVAGVLLARHVLRLEPLASMPVEEVVALVGPTLDRYLTGPLGTSSAAPARHRDGPGDQRHLEG</sequence>
<comment type="caution">
    <text evidence="5">The sequence shown here is derived from an EMBL/GenBank/DDBJ whole genome shotgun (WGS) entry which is preliminary data.</text>
</comment>
<gene>
    <name evidence="5" type="ORF">CTE05_03400</name>
</gene>
<dbReference type="Gene3D" id="1.10.10.60">
    <property type="entry name" value="Homeodomain-like"/>
    <property type="match status" value="1"/>
</dbReference>
<protein>
    <submittedName>
        <fullName evidence="5">TetR family transcriptional regulator</fullName>
    </submittedName>
</protein>
<dbReference type="PANTHER" id="PTHR30055:SF235">
    <property type="entry name" value="TRANSCRIPTIONAL REGULATORY PROTEIN"/>
    <property type="match status" value="1"/>
</dbReference>
<dbReference type="SUPFAM" id="SSF48498">
    <property type="entry name" value="Tetracyclin repressor-like, C-terminal domain"/>
    <property type="match status" value="1"/>
</dbReference>
<feature type="domain" description="HTH tetR-type" evidence="4">
    <location>
        <begin position="26"/>
        <end position="86"/>
    </location>
</feature>
<evidence type="ECO:0000256" key="2">
    <source>
        <dbReference type="PROSITE-ProRule" id="PRU00335"/>
    </source>
</evidence>
<dbReference type="GO" id="GO:0000976">
    <property type="term" value="F:transcription cis-regulatory region binding"/>
    <property type="evidence" value="ECO:0007669"/>
    <property type="project" value="TreeGrafter"/>
</dbReference>
<keyword evidence="6" id="KW-1185">Reference proteome</keyword>
<name>A0A511JGF1_9CELL</name>
<dbReference type="PROSITE" id="PS50977">
    <property type="entry name" value="HTH_TETR_2"/>
    <property type="match status" value="1"/>
</dbReference>
<dbReference type="PRINTS" id="PR00455">
    <property type="entry name" value="HTHTETR"/>
</dbReference>
<dbReference type="Proteomes" id="UP000321049">
    <property type="component" value="Unassembled WGS sequence"/>
</dbReference>
<dbReference type="Gene3D" id="1.10.357.10">
    <property type="entry name" value="Tetracycline Repressor, domain 2"/>
    <property type="match status" value="1"/>
</dbReference>
<dbReference type="RefSeq" id="WP_146844365.1">
    <property type="nucleotide sequence ID" value="NZ_BJWH01000001.1"/>
</dbReference>
<feature type="region of interest" description="Disordered" evidence="3">
    <location>
        <begin position="1"/>
        <end position="28"/>
    </location>
</feature>
<organism evidence="5 6">
    <name type="scientific">Cellulomonas terrae</name>
    <dbReference type="NCBI Taxonomy" id="311234"/>
    <lineage>
        <taxon>Bacteria</taxon>
        <taxon>Bacillati</taxon>
        <taxon>Actinomycetota</taxon>
        <taxon>Actinomycetes</taxon>
        <taxon>Micrococcales</taxon>
        <taxon>Cellulomonadaceae</taxon>
        <taxon>Cellulomonas</taxon>
    </lineage>
</organism>
<dbReference type="InterPro" id="IPR050109">
    <property type="entry name" value="HTH-type_TetR-like_transc_reg"/>
</dbReference>
<evidence type="ECO:0000259" key="4">
    <source>
        <dbReference type="PROSITE" id="PS50977"/>
    </source>
</evidence>
<dbReference type="Pfam" id="PF17920">
    <property type="entry name" value="TetR_C_16"/>
    <property type="match status" value="1"/>
</dbReference>
<dbReference type="OrthoDB" id="3210235at2"/>
<dbReference type="InterPro" id="IPR036271">
    <property type="entry name" value="Tet_transcr_reg_TetR-rel_C_sf"/>
</dbReference>
<reference evidence="5 6" key="1">
    <citation type="submission" date="2019-07" db="EMBL/GenBank/DDBJ databases">
        <title>Whole genome shotgun sequence of Cellulomonas terrae NBRC 100819.</title>
        <authorList>
            <person name="Hosoyama A."/>
            <person name="Uohara A."/>
            <person name="Ohji S."/>
            <person name="Ichikawa N."/>
        </authorList>
    </citation>
    <scope>NUCLEOTIDE SEQUENCE [LARGE SCALE GENOMIC DNA]</scope>
    <source>
        <strain evidence="5 6">NBRC 100819</strain>
    </source>
</reference>
<feature type="compositionally biased region" description="Acidic residues" evidence="3">
    <location>
        <begin position="1"/>
        <end position="11"/>
    </location>
</feature>
<evidence type="ECO:0000313" key="5">
    <source>
        <dbReference type="EMBL" id="GEL96793.1"/>
    </source>
</evidence>
<dbReference type="InterPro" id="IPR009057">
    <property type="entry name" value="Homeodomain-like_sf"/>
</dbReference>
<dbReference type="AlphaFoldDB" id="A0A511JGF1"/>
<evidence type="ECO:0000256" key="1">
    <source>
        <dbReference type="ARBA" id="ARBA00023125"/>
    </source>
</evidence>